<dbReference type="InterPro" id="IPR028250">
    <property type="entry name" value="DsbDN"/>
</dbReference>
<dbReference type="PANTHER" id="PTHR32234:SF0">
    <property type="entry name" value="THIOL:DISULFIDE INTERCHANGE PROTEIN DSBD"/>
    <property type="match status" value="1"/>
</dbReference>
<evidence type="ECO:0000313" key="21">
    <source>
        <dbReference type="Proteomes" id="UP000574067"/>
    </source>
</evidence>
<keyword evidence="4 18" id="KW-1003">Cell membrane</keyword>
<organism evidence="20 21">
    <name type="scientific">Azohydromonas caseinilytica</name>
    <dbReference type="NCBI Taxonomy" id="2728836"/>
    <lineage>
        <taxon>Bacteria</taxon>
        <taxon>Pseudomonadati</taxon>
        <taxon>Pseudomonadota</taxon>
        <taxon>Betaproteobacteria</taxon>
        <taxon>Burkholderiales</taxon>
        <taxon>Sphaerotilaceae</taxon>
        <taxon>Azohydromonas</taxon>
    </lineage>
</organism>
<keyword evidence="10 18" id="KW-1133">Transmembrane helix</keyword>
<keyword evidence="3 18" id="KW-0813">Transport</keyword>
<feature type="domain" description="Thioredoxin" evidence="19">
    <location>
        <begin position="440"/>
        <end position="578"/>
    </location>
</feature>
<dbReference type="SUPFAM" id="SSF74863">
    <property type="entry name" value="Thiol:disulfide interchange protein DsbD, N-terminal domain (DsbD-alpha)"/>
    <property type="match status" value="1"/>
</dbReference>
<accession>A0A848FIT0</accession>
<evidence type="ECO:0000256" key="8">
    <source>
        <dbReference type="ARBA" id="ARBA00022748"/>
    </source>
</evidence>
<evidence type="ECO:0000313" key="20">
    <source>
        <dbReference type="EMBL" id="NML18189.1"/>
    </source>
</evidence>
<dbReference type="InterPro" id="IPR003834">
    <property type="entry name" value="Cyt_c_assmbl_TM_dom"/>
</dbReference>
<feature type="transmembrane region" description="Helical" evidence="18">
    <location>
        <begin position="325"/>
        <end position="346"/>
    </location>
</feature>
<comment type="catalytic activity">
    <reaction evidence="16 18">
        <text>[protein]-dithiol + NAD(+) = [protein]-disulfide + NADH + H(+)</text>
        <dbReference type="Rhea" id="RHEA:18749"/>
        <dbReference type="Rhea" id="RHEA-COMP:10593"/>
        <dbReference type="Rhea" id="RHEA-COMP:10594"/>
        <dbReference type="ChEBI" id="CHEBI:15378"/>
        <dbReference type="ChEBI" id="CHEBI:29950"/>
        <dbReference type="ChEBI" id="CHEBI:50058"/>
        <dbReference type="ChEBI" id="CHEBI:57540"/>
        <dbReference type="ChEBI" id="CHEBI:57945"/>
        <dbReference type="EC" id="1.8.1.8"/>
    </reaction>
</comment>
<dbReference type="InterPro" id="IPR035671">
    <property type="entry name" value="DsbD_gamma"/>
</dbReference>
<comment type="function">
    <text evidence="18">Required to facilitate the formation of correct disulfide bonds in some periplasmic proteins and for the assembly of the periplasmic c-type cytochromes. Acts by transferring electrons from cytoplasmic thioredoxin to the periplasm. This transfer involves a cascade of disulfide bond formation and reduction steps.</text>
</comment>
<keyword evidence="5 18" id="KW-0997">Cell inner membrane</keyword>
<keyword evidence="6 18" id="KW-0812">Transmembrane</keyword>
<evidence type="ECO:0000256" key="10">
    <source>
        <dbReference type="ARBA" id="ARBA00022989"/>
    </source>
</evidence>
<dbReference type="AlphaFoldDB" id="A0A848FIT0"/>
<evidence type="ECO:0000259" key="19">
    <source>
        <dbReference type="PROSITE" id="PS51352"/>
    </source>
</evidence>
<dbReference type="Gene3D" id="3.40.30.10">
    <property type="entry name" value="Glutaredoxin"/>
    <property type="match status" value="1"/>
</dbReference>
<evidence type="ECO:0000256" key="15">
    <source>
        <dbReference type="ARBA" id="ARBA00023284"/>
    </source>
</evidence>
<evidence type="ECO:0000256" key="9">
    <source>
        <dbReference type="ARBA" id="ARBA00022982"/>
    </source>
</evidence>
<evidence type="ECO:0000256" key="5">
    <source>
        <dbReference type="ARBA" id="ARBA00022519"/>
    </source>
</evidence>
<dbReference type="InterPro" id="IPR013766">
    <property type="entry name" value="Thioredoxin_domain"/>
</dbReference>
<dbReference type="GO" id="GO:0017004">
    <property type="term" value="P:cytochrome complex assembly"/>
    <property type="evidence" value="ECO:0007669"/>
    <property type="project" value="UniProtKB-UniRule"/>
</dbReference>
<dbReference type="PROSITE" id="PS51352">
    <property type="entry name" value="THIOREDOXIN_2"/>
    <property type="match status" value="1"/>
</dbReference>
<evidence type="ECO:0000256" key="16">
    <source>
        <dbReference type="ARBA" id="ARBA00047388"/>
    </source>
</evidence>
<evidence type="ECO:0000256" key="6">
    <source>
        <dbReference type="ARBA" id="ARBA00022692"/>
    </source>
</evidence>
<keyword evidence="9 18" id="KW-0249">Electron transport</keyword>
<evidence type="ECO:0000256" key="3">
    <source>
        <dbReference type="ARBA" id="ARBA00022448"/>
    </source>
</evidence>
<keyword evidence="12 18" id="KW-0520">NAD</keyword>
<evidence type="ECO:0000256" key="17">
    <source>
        <dbReference type="ARBA" id="ARBA00047804"/>
    </source>
</evidence>
<dbReference type="EC" id="1.8.1.8" evidence="18"/>
<dbReference type="NCBIfam" id="NF001419">
    <property type="entry name" value="PRK00293.1"/>
    <property type="match status" value="1"/>
</dbReference>
<dbReference type="GO" id="GO:0045454">
    <property type="term" value="P:cell redox homeostasis"/>
    <property type="evidence" value="ECO:0007669"/>
    <property type="project" value="TreeGrafter"/>
</dbReference>
<evidence type="ECO:0000256" key="1">
    <source>
        <dbReference type="ARBA" id="ARBA00004429"/>
    </source>
</evidence>
<dbReference type="InterPro" id="IPR036249">
    <property type="entry name" value="Thioredoxin-like_sf"/>
</dbReference>
<dbReference type="PANTHER" id="PTHR32234">
    <property type="entry name" value="THIOL:DISULFIDE INTERCHANGE PROTEIN DSBD"/>
    <property type="match status" value="1"/>
</dbReference>
<keyword evidence="13 18" id="KW-0472">Membrane</keyword>
<feature type="transmembrane region" description="Helical" evidence="18">
    <location>
        <begin position="163"/>
        <end position="187"/>
    </location>
</feature>
<evidence type="ECO:0000256" key="2">
    <source>
        <dbReference type="ARBA" id="ARBA00007241"/>
    </source>
</evidence>
<feature type="transmembrane region" description="Helical" evidence="18">
    <location>
        <begin position="358"/>
        <end position="375"/>
    </location>
</feature>
<evidence type="ECO:0000256" key="11">
    <source>
        <dbReference type="ARBA" id="ARBA00023002"/>
    </source>
</evidence>
<evidence type="ECO:0000256" key="14">
    <source>
        <dbReference type="ARBA" id="ARBA00023157"/>
    </source>
</evidence>
<dbReference type="Pfam" id="PF13899">
    <property type="entry name" value="Thioredoxin_7"/>
    <property type="match status" value="1"/>
</dbReference>
<evidence type="ECO:0000256" key="4">
    <source>
        <dbReference type="ARBA" id="ARBA00022475"/>
    </source>
</evidence>
<feature type="disulfide bond" description="Redox-active" evidence="18">
    <location>
        <begin position="104"/>
        <end position="110"/>
    </location>
</feature>
<evidence type="ECO:0000256" key="18">
    <source>
        <dbReference type="HAMAP-Rule" id="MF_00399"/>
    </source>
</evidence>
<keyword evidence="15 18" id="KW-0676">Redox-active center</keyword>
<feature type="transmembrane region" description="Helical" evidence="18">
    <location>
        <begin position="243"/>
        <end position="269"/>
    </location>
</feature>
<gene>
    <name evidence="18 20" type="primary">dsbD</name>
    <name evidence="20" type="ORF">HHL10_24790</name>
</gene>
<comment type="caution">
    <text evidence="18">Lacks conserved residue(s) required for the propagation of feature annotation.</text>
</comment>
<keyword evidence="14 18" id="KW-1015">Disulfide bond</keyword>
<comment type="catalytic activity">
    <reaction evidence="17 18">
        <text>[protein]-dithiol + NADP(+) = [protein]-disulfide + NADPH + H(+)</text>
        <dbReference type="Rhea" id="RHEA:18753"/>
        <dbReference type="Rhea" id="RHEA-COMP:10593"/>
        <dbReference type="Rhea" id="RHEA-COMP:10594"/>
        <dbReference type="ChEBI" id="CHEBI:15378"/>
        <dbReference type="ChEBI" id="CHEBI:29950"/>
        <dbReference type="ChEBI" id="CHEBI:50058"/>
        <dbReference type="ChEBI" id="CHEBI:57783"/>
        <dbReference type="ChEBI" id="CHEBI:58349"/>
        <dbReference type="EC" id="1.8.1.8"/>
    </reaction>
</comment>
<feature type="disulfide bond" description="Redox-active" evidence="18">
    <location>
        <begin position="493"/>
        <end position="496"/>
    </location>
</feature>
<keyword evidence="7" id="KW-0732">Signal</keyword>
<dbReference type="GO" id="GO:0005886">
    <property type="term" value="C:plasma membrane"/>
    <property type="evidence" value="ECO:0007669"/>
    <property type="project" value="UniProtKB-SubCell"/>
</dbReference>
<comment type="caution">
    <text evidence="20">The sequence shown here is derived from an EMBL/GenBank/DDBJ whole genome shotgun (WGS) entry which is preliminary data.</text>
</comment>
<dbReference type="Pfam" id="PF02683">
    <property type="entry name" value="DsbD_TM"/>
    <property type="match status" value="1"/>
</dbReference>
<name>A0A848FIT0_9BURK</name>
<comment type="similarity">
    <text evidence="2 18">Belongs to the thioredoxin family. DsbD subfamily.</text>
</comment>
<dbReference type="PROSITE" id="PS00194">
    <property type="entry name" value="THIOREDOXIN_1"/>
    <property type="match status" value="1"/>
</dbReference>
<evidence type="ECO:0000256" key="7">
    <source>
        <dbReference type="ARBA" id="ARBA00022729"/>
    </source>
</evidence>
<dbReference type="CDD" id="cd02953">
    <property type="entry name" value="DsbDgamma"/>
    <property type="match status" value="1"/>
</dbReference>
<dbReference type="HAMAP" id="MF_00399">
    <property type="entry name" value="DbsD"/>
    <property type="match status" value="1"/>
</dbReference>
<feature type="transmembrane region" description="Helical" evidence="18">
    <location>
        <begin position="207"/>
        <end position="231"/>
    </location>
</feature>
<evidence type="ECO:0000256" key="13">
    <source>
        <dbReference type="ARBA" id="ARBA00023136"/>
    </source>
</evidence>
<dbReference type="GO" id="GO:0047134">
    <property type="term" value="F:protein-disulfide reductase [NAD(P)H] activity"/>
    <property type="evidence" value="ECO:0007669"/>
    <property type="project" value="UniProtKB-UniRule"/>
</dbReference>
<dbReference type="InterPro" id="IPR022910">
    <property type="entry name" value="Thiol_diS_interchange_DbsD"/>
</dbReference>
<feature type="transmembrane region" description="Helical" evidence="18">
    <location>
        <begin position="420"/>
        <end position="439"/>
    </location>
</feature>
<dbReference type="EMBL" id="JABBFW010000028">
    <property type="protein sequence ID" value="NML18189.1"/>
    <property type="molecule type" value="Genomic_DNA"/>
</dbReference>
<protein>
    <recommendedName>
        <fullName evidence="18">Thiol:disulfide interchange protein DsbD</fullName>
        <ecNumber evidence="18">1.8.1.8</ecNumber>
    </recommendedName>
    <alternativeName>
        <fullName evidence="18">Protein-disulfide reductase</fullName>
        <shortName evidence="18">Disulfide reductase</shortName>
    </alternativeName>
</protein>
<dbReference type="SUPFAM" id="SSF52833">
    <property type="entry name" value="Thioredoxin-like"/>
    <property type="match status" value="1"/>
</dbReference>
<keyword evidence="11 18" id="KW-0560">Oxidoreductase</keyword>
<reference evidence="20 21" key="1">
    <citation type="submission" date="2020-04" db="EMBL/GenBank/DDBJ databases">
        <title>Azohydromonas sp. isolated from soil.</title>
        <authorList>
            <person name="Dahal R.H."/>
        </authorList>
    </citation>
    <scope>NUCLEOTIDE SEQUENCE [LARGE SCALE GENOMIC DNA]</scope>
    <source>
        <strain evidence="20 21">G-1-1-14</strain>
    </source>
</reference>
<keyword evidence="21" id="KW-1185">Reference proteome</keyword>
<dbReference type="Proteomes" id="UP000574067">
    <property type="component" value="Unassembled WGS sequence"/>
</dbReference>
<dbReference type="Pfam" id="PF11412">
    <property type="entry name" value="DsbD_N"/>
    <property type="match status" value="1"/>
</dbReference>
<feature type="transmembrane region" description="Helical" evidence="18">
    <location>
        <begin position="289"/>
        <end position="313"/>
    </location>
</feature>
<evidence type="ECO:0000256" key="12">
    <source>
        <dbReference type="ARBA" id="ARBA00023027"/>
    </source>
</evidence>
<proteinExistence type="inferred from homology"/>
<comment type="subcellular location">
    <subcellularLocation>
        <location evidence="1 18">Cell inner membrane</location>
        <topology evidence="1 18">Multi-pass membrane protein</topology>
    </subcellularLocation>
</comment>
<dbReference type="InterPro" id="IPR017937">
    <property type="entry name" value="Thioredoxin_CS"/>
</dbReference>
<dbReference type="GO" id="GO:0009055">
    <property type="term" value="F:electron transfer activity"/>
    <property type="evidence" value="ECO:0007669"/>
    <property type="project" value="UniProtKB-UniRule"/>
</dbReference>
<keyword evidence="8 18" id="KW-0201">Cytochrome c-type biogenesis</keyword>
<dbReference type="InterPro" id="IPR036929">
    <property type="entry name" value="DsbDN_sf"/>
</dbReference>
<feature type="transmembrane region" description="Helical" evidence="18">
    <location>
        <begin position="382"/>
        <end position="400"/>
    </location>
</feature>
<dbReference type="Gene3D" id="2.60.40.1250">
    <property type="entry name" value="Thiol:disulfide interchange protein DsbD, N-terminal domain"/>
    <property type="match status" value="1"/>
</dbReference>
<sequence>MALSWPAQGAQEFLAAEQAFELQAVGLDAGQARLQWRIAPGYYLYRERFAVSALPSGQPLQPTLPPGERKDDPNFGVMEVYHGSVAMQLDAAGAEGLRVTWQGCAEAGLCYPPQTRTVQLAATAAAFVPPGTAAPELEPAQASSTWSLDSDGDIARLLRERSLAWTLPLFFALGLALAFTPCVLPMLPLVSSLVVGRQAAPRRALGLSLAFVLPMAATYAAMGVAAALAGANLQALLQNRWTALALGALYGVLALGMFGAFTLQLPAALRERLGAASRRQHGGAPASAAALGVLSALLVGPCMTAPLAGALLYIAQDGRVAQGALVLFSLGLGMGLPLVLASTLGARVLPRPGPWMEWVKGALGFALLGSAVWMLERAVSAPLALLLWGALLLGVAAALLHRSPAQPAAPAPRAVLARTAALVAGLWGGAMVLGAAAGASDPWRPLPLGVASAHPAAELRFEPVASVEELHARVAAARAEGRATMVDFYADWCVSCKAIEREVFADARVQQALAGMVLLRADVTANDARHQALMHTLQVAGPPTVLFFDAQGRERRSARLVGEFDTAQLLQRQATVGQRSPVVQEQPA</sequence>